<dbReference type="EMBL" id="UINC01075128">
    <property type="protein sequence ID" value="SVC13005.1"/>
    <property type="molecule type" value="Genomic_DNA"/>
</dbReference>
<keyword evidence="4" id="KW-0413">Isomerase</keyword>
<accession>A0A382JMT6</accession>
<dbReference type="SUPFAM" id="SSF51735">
    <property type="entry name" value="NAD(P)-binding Rossmann-fold domains"/>
    <property type="match status" value="1"/>
</dbReference>
<evidence type="ECO:0000256" key="3">
    <source>
        <dbReference type="ARBA" id="ARBA00023027"/>
    </source>
</evidence>
<comment type="similarity">
    <text evidence="2">Belongs to the NAD(P)-dependent epimerase/dehydratase family.</text>
</comment>
<name>A0A382JMT6_9ZZZZ</name>
<dbReference type="InterPro" id="IPR001509">
    <property type="entry name" value="Epimerase_deHydtase"/>
</dbReference>
<dbReference type="InterPro" id="IPR005886">
    <property type="entry name" value="UDP_G4E"/>
</dbReference>
<dbReference type="NCBIfam" id="TIGR01179">
    <property type="entry name" value="galE"/>
    <property type="match status" value="1"/>
</dbReference>
<feature type="domain" description="NAD-dependent epimerase/dehydratase" evidence="6">
    <location>
        <begin position="4"/>
        <end position="252"/>
    </location>
</feature>
<keyword evidence="3" id="KW-0520">NAD</keyword>
<dbReference type="GO" id="GO:0006012">
    <property type="term" value="P:galactose metabolic process"/>
    <property type="evidence" value="ECO:0007669"/>
    <property type="project" value="InterPro"/>
</dbReference>
<dbReference type="CDD" id="cd05247">
    <property type="entry name" value="UDP_G4E_1_SDR_e"/>
    <property type="match status" value="1"/>
</dbReference>
<evidence type="ECO:0000256" key="4">
    <source>
        <dbReference type="ARBA" id="ARBA00023235"/>
    </source>
</evidence>
<dbReference type="Gene3D" id="3.40.50.720">
    <property type="entry name" value="NAD(P)-binding Rossmann-like Domain"/>
    <property type="match status" value="1"/>
</dbReference>
<gene>
    <name evidence="7" type="ORF">METZ01_LOCUS265859</name>
</gene>
<organism evidence="7">
    <name type="scientific">marine metagenome</name>
    <dbReference type="NCBI Taxonomy" id="408172"/>
    <lineage>
        <taxon>unclassified sequences</taxon>
        <taxon>metagenomes</taxon>
        <taxon>ecological metagenomes</taxon>
    </lineage>
</organism>
<dbReference type="GO" id="GO:0003978">
    <property type="term" value="F:UDP-glucose 4-epimerase activity"/>
    <property type="evidence" value="ECO:0007669"/>
    <property type="project" value="InterPro"/>
</dbReference>
<protein>
    <recommendedName>
        <fullName evidence="6">NAD-dependent epimerase/dehydratase domain-containing protein</fullName>
    </recommendedName>
</protein>
<evidence type="ECO:0000256" key="5">
    <source>
        <dbReference type="ARBA" id="ARBA00023277"/>
    </source>
</evidence>
<dbReference type="Pfam" id="PF01370">
    <property type="entry name" value="Epimerase"/>
    <property type="match status" value="1"/>
</dbReference>
<reference evidence="7" key="1">
    <citation type="submission" date="2018-05" db="EMBL/GenBank/DDBJ databases">
        <authorList>
            <person name="Lanie J.A."/>
            <person name="Ng W.-L."/>
            <person name="Kazmierczak K.M."/>
            <person name="Andrzejewski T.M."/>
            <person name="Davidsen T.M."/>
            <person name="Wayne K.J."/>
            <person name="Tettelin H."/>
            <person name="Glass J.I."/>
            <person name="Rusch D."/>
            <person name="Podicherti R."/>
            <person name="Tsui H.-C.T."/>
            <person name="Winkler M.E."/>
        </authorList>
    </citation>
    <scope>NUCLEOTIDE SEQUENCE</scope>
</reference>
<dbReference type="PANTHER" id="PTHR43725">
    <property type="entry name" value="UDP-GLUCOSE 4-EPIMERASE"/>
    <property type="match status" value="1"/>
</dbReference>
<evidence type="ECO:0000313" key="7">
    <source>
        <dbReference type="EMBL" id="SVC13005.1"/>
    </source>
</evidence>
<dbReference type="InterPro" id="IPR036291">
    <property type="entry name" value="NAD(P)-bd_dom_sf"/>
</dbReference>
<dbReference type="Gene3D" id="3.90.25.10">
    <property type="entry name" value="UDP-galactose 4-epimerase, domain 1"/>
    <property type="match status" value="1"/>
</dbReference>
<dbReference type="AlphaFoldDB" id="A0A382JMT6"/>
<evidence type="ECO:0000259" key="6">
    <source>
        <dbReference type="Pfam" id="PF01370"/>
    </source>
</evidence>
<keyword evidence="5" id="KW-0119">Carbohydrate metabolism</keyword>
<evidence type="ECO:0000256" key="1">
    <source>
        <dbReference type="ARBA" id="ARBA00001911"/>
    </source>
</evidence>
<proteinExistence type="inferred from homology"/>
<evidence type="ECO:0000256" key="2">
    <source>
        <dbReference type="ARBA" id="ARBA00007637"/>
    </source>
</evidence>
<sequence>MSNILITGGAGYIGSHVCKMLAKEGHTPVTYDNLSNGNREAVQWGPFEEGDILDQDKLHHVLKKYKPSAVMHFAAFAYVGESIIKPKKYYRNNVIGTLNIAECMLEESINNLIFSSSCATFGVPESMPINETNIQSPINPYGKSKVASEYIIKDFCLAHGLCSVILRYFNAAGADKDLEIGESHSPETHLIPLLFNACTRATNNFDLYGDDYDTFDGTCIRDYIHVTDLANAHILAYKKLKQDGMTSSYNLGNGKGFSVKQVIHMVEKVTGLNVPFNIAPRRVGDPPILIADSSKARKELLWIPVDSSLENIVESAWLWYNKIIGRGA</sequence>
<comment type="cofactor">
    <cofactor evidence="1">
        <name>NAD(+)</name>
        <dbReference type="ChEBI" id="CHEBI:57540"/>
    </cofactor>
</comment>
<dbReference type="PANTHER" id="PTHR43725:SF53">
    <property type="entry name" value="UDP-ARABINOSE 4-EPIMERASE 1"/>
    <property type="match status" value="1"/>
</dbReference>